<name>A0A6N6VMS5_9HYPH</name>
<sequence>MRNRESLIRLHRFQVDEKRRQVAELELMLQEFRVRERELEAQVLIEQEKAGISDVAHFAYPMFAKSVIRRRQNILNSIEDIERQLEAAKEELGGAFRELKKYEIVEDNRKRRQRREAVRIEQIELDEIALGIHRRQ</sequence>
<comment type="similarity">
    <text evidence="2">Belongs to the FliJ family.</text>
</comment>
<dbReference type="Gene3D" id="1.10.287.1700">
    <property type="match status" value="1"/>
</dbReference>
<keyword evidence="6" id="KW-0145">Chemotaxis</keyword>
<dbReference type="AlphaFoldDB" id="A0A6N6VMS5"/>
<proteinExistence type="inferred from homology"/>
<gene>
    <name evidence="12" type="ORF">F2P47_07385</name>
</gene>
<dbReference type="EMBL" id="WESC01000005">
    <property type="protein sequence ID" value="KAB7740858.1"/>
    <property type="molecule type" value="Genomic_DNA"/>
</dbReference>
<evidence type="ECO:0000256" key="2">
    <source>
        <dbReference type="ARBA" id="ARBA00010004"/>
    </source>
</evidence>
<comment type="subcellular location">
    <subcellularLocation>
        <location evidence="1">Cell membrane</location>
        <topology evidence="1">Peripheral membrane protein</topology>
        <orientation evidence="1">Cytoplasmic side</orientation>
    </subcellularLocation>
</comment>
<comment type="caution">
    <text evidence="12">The sequence shown here is derived from an EMBL/GenBank/DDBJ whole genome shotgun (WGS) entry which is preliminary data.</text>
</comment>
<feature type="coiled-coil region" evidence="11">
    <location>
        <begin position="15"/>
        <end position="105"/>
    </location>
</feature>
<evidence type="ECO:0000313" key="13">
    <source>
        <dbReference type="Proteomes" id="UP000468901"/>
    </source>
</evidence>
<dbReference type="GO" id="GO:0015031">
    <property type="term" value="P:protein transport"/>
    <property type="evidence" value="ECO:0007669"/>
    <property type="project" value="UniProtKB-KW"/>
</dbReference>
<evidence type="ECO:0000256" key="11">
    <source>
        <dbReference type="SAM" id="Coils"/>
    </source>
</evidence>
<dbReference type="GO" id="GO:0044781">
    <property type="term" value="P:bacterial-type flagellum organization"/>
    <property type="evidence" value="ECO:0007669"/>
    <property type="project" value="UniProtKB-KW"/>
</dbReference>
<evidence type="ECO:0000256" key="1">
    <source>
        <dbReference type="ARBA" id="ARBA00004413"/>
    </source>
</evidence>
<dbReference type="RefSeq" id="WP_152215700.1">
    <property type="nucleotide sequence ID" value="NZ_JBAQYD010000400.1"/>
</dbReference>
<keyword evidence="9" id="KW-0472">Membrane</keyword>
<reference evidence="12 13" key="1">
    <citation type="submission" date="2019-09" db="EMBL/GenBank/DDBJ databases">
        <title>Parvibaculum sedimenti sp. nov., isolated from sediment.</title>
        <authorList>
            <person name="Wang Y."/>
        </authorList>
    </citation>
    <scope>NUCLEOTIDE SEQUENCE [LARGE SCALE GENOMIC DNA]</scope>
    <source>
        <strain evidence="12 13">HXT-9</strain>
    </source>
</reference>
<dbReference type="Pfam" id="PF02050">
    <property type="entry name" value="FliJ"/>
    <property type="match status" value="1"/>
</dbReference>
<evidence type="ECO:0000256" key="5">
    <source>
        <dbReference type="ARBA" id="ARBA00022475"/>
    </source>
</evidence>
<keyword evidence="12" id="KW-0966">Cell projection</keyword>
<accession>A0A6N6VMS5</accession>
<evidence type="ECO:0000256" key="4">
    <source>
        <dbReference type="ARBA" id="ARBA00022448"/>
    </source>
</evidence>
<keyword evidence="12" id="KW-0969">Cilium</keyword>
<keyword evidence="13" id="KW-1185">Reference proteome</keyword>
<dbReference type="Proteomes" id="UP000468901">
    <property type="component" value="Unassembled WGS sequence"/>
</dbReference>
<dbReference type="GO" id="GO:0006935">
    <property type="term" value="P:chemotaxis"/>
    <property type="evidence" value="ECO:0007669"/>
    <property type="project" value="UniProtKB-KW"/>
</dbReference>
<keyword evidence="11" id="KW-0175">Coiled coil</keyword>
<evidence type="ECO:0000256" key="3">
    <source>
        <dbReference type="ARBA" id="ARBA00020392"/>
    </source>
</evidence>
<dbReference type="InterPro" id="IPR053716">
    <property type="entry name" value="Flag_assembly_chemotaxis_eff"/>
</dbReference>
<evidence type="ECO:0000313" key="12">
    <source>
        <dbReference type="EMBL" id="KAB7740858.1"/>
    </source>
</evidence>
<keyword evidence="4" id="KW-0813">Transport</keyword>
<dbReference type="GO" id="GO:0005886">
    <property type="term" value="C:plasma membrane"/>
    <property type="evidence" value="ECO:0007669"/>
    <property type="project" value="UniProtKB-SubCell"/>
</dbReference>
<dbReference type="GO" id="GO:0009288">
    <property type="term" value="C:bacterial-type flagellum"/>
    <property type="evidence" value="ECO:0007669"/>
    <property type="project" value="InterPro"/>
</dbReference>
<evidence type="ECO:0000256" key="9">
    <source>
        <dbReference type="ARBA" id="ARBA00023136"/>
    </source>
</evidence>
<keyword evidence="12" id="KW-0282">Flagellum</keyword>
<dbReference type="InterPro" id="IPR012823">
    <property type="entry name" value="Flagell_FliJ"/>
</dbReference>
<evidence type="ECO:0000256" key="8">
    <source>
        <dbReference type="ARBA" id="ARBA00022927"/>
    </source>
</evidence>
<keyword evidence="5" id="KW-1003">Cell membrane</keyword>
<protein>
    <recommendedName>
        <fullName evidence="3">Flagellar FliJ protein</fullName>
    </recommendedName>
</protein>
<evidence type="ECO:0000256" key="6">
    <source>
        <dbReference type="ARBA" id="ARBA00022500"/>
    </source>
</evidence>
<organism evidence="12 13">
    <name type="scientific">Parvibaculum sedimenti</name>
    <dbReference type="NCBI Taxonomy" id="2608632"/>
    <lineage>
        <taxon>Bacteria</taxon>
        <taxon>Pseudomonadati</taxon>
        <taxon>Pseudomonadota</taxon>
        <taxon>Alphaproteobacteria</taxon>
        <taxon>Hyphomicrobiales</taxon>
        <taxon>Parvibaculaceae</taxon>
        <taxon>Parvibaculum</taxon>
    </lineage>
</organism>
<keyword evidence="8" id="KW-0653">Protein transport</keyword>
<evidence type="ECO:0000256" key="10">
    <source>
        <dbReference type="ARBA" id="ARBA00023225"/>
    </source>
</evidence>
<keyword evidence="10" id="KW-1006">Bacterial flagellum protein export</keyword>
<dbReference type="GO" id="GO:0071973">
    <property type="term" value="P:bacterial-type flagellum-dependent cell motility"/>
    <property type="evidence" value="ECO:0007669"/>
    <property type="project" value="InterPro"/>
</dbReference>
<evidence type="ECO:0000256" key="7">
    <source>
        <dbReference type="ARBA" id="ARBA00022795"/>
    </source>
</evidence>
<keyword evidence="7" id="KW-1005">Bacterial flagellum biogenesis</keyword>